<dbReference type="Proteomes" id="UP000322838">
    <property type="component" value="Segment"/>
</dbReference>
<gene>
    <name evidence="1" type="ORF">Smphiort11_017</name>
</gene>
<evidence type="ECO:0000313" key="2">
    <source>
        <dbReference type="Proteomes" id="UP000322838"/>
    </source>
</evidence>
<keyword evidence="2" id="KW-1185">Reference proteome</keyword>
<name>A0A5C2H3N3_9CAUD</name>
<sequence length="50" mass="5731">MWGIYALTEYNEKDILVQVVVGTYQDAKDICNAWNAAVSDKNYYVDEITP</sequence>
<protein>
    <submittedName>
        <fullName evidence="1">Uncharacterized protein</fullName>
    </submittedName>
</protein>
<accession>A0A5C2H3N3</accession>
<evidence type="ECO:0000313" key="1">
    <source>
        <dbReference type="EMBL" id="QEP29815.1"/>
    </source>
</evidence>
<proteinExistence type="predicted"/>
<organism evidence="1 2">
    <name type="scientific">Sinorhizobium phage ort11</name>
    <dbReference type="NCBI Taxonomy" id="2599764"/>
    <lineage>
        <taxon>Viruses</taxon>
        <taxon>Duplodnaviria</taxon>
        <taxon>Heunggongvirae</taxon>
        <taxon>Uroviricota</taxon>
        <taxon>Caudoviricetes</taxon>
        <taxon>Schitoviridae</taxon>
        <taxon>Huelvavirus</taxon>
        <taxon>Huelvavirus ort11</taxon>
    </lineage>
</organism>
<dbReference type="EMBL" id="MN228696">
    <property type="protein sequence ID" value="QEP29815.1"/>
    <property type="molecule type" value="Genomic_DNA"/>
</dbReference>
<reference evidence="2" key="1">
    <citation type="submission" date="2019-07" db="EMBL/GenBank/DDBJ databases">
        <authorList>
            <person name="Cubo M.T."/>
            <person name="Espuny M.D.R."/>
            <person name="Balsanelli E."/>
        </authorList>
    </citation>
    <scope>NUCLEOTIDE SEQUENCE [LARGE SCALE GENOMIC DNA]</scope>
</reference>